<dbReference type="InterPro" id="IPR002942">
    <property type="entry name" value="S4_RNA-bd"/>
</dbReference>
<proteinExistence type="predicted"/>
<dbReference type="Pfam" id="PF01479">
    <property type="entry name" value="S4"/>
    <property type="match status" value="1"/>
</dbReference>
<evidence type="ECO:0000256" key="10">
    <source>
        <dbReference type="PROSITE-ProRule" id="PRU00182"/>
    </source>
</evidence>
<accession>A0ABV7EYD3</accession>
<evidence type="ECO:0000313" key="13">
    <source>
        <dbReference type="Proteomes" id="UP001595530"/>
    </source>
</evidence>
<comment type="caution">
    <text evidence="12">The sequence shown here is derived from an EMBL/GenBank/DDBJ whole genome shotgun (WGS) entry which is preliminary data.</text>
</comment>
<dbReference type="PANTHER" id="PTHR47683">
    <property type="entry name" value="PSEUDOURIDINE SYNTHASE FAMILY PROTEIN-RELATED"/>
    <property type="match status" value="1"/>
</dbReference>
<protein>
    <recommendedName>
        <fullName evidence="4">Dual-specificity RNA pseudouridine synthase RluF</fullName>
        <ecNumber evidence="3">5.4.99.21</ecNumber>
    </recommendedName>
    <alternativeName>
        <fullName evidence="6">23S rRNA pseudouridine(2604) synthase</fullName>
    </alternativeName>
    <alternativeName>
        <fullName evidence="8">Ribosomal large subunit pseudouridine synthase F</fullName>
    </alternativeName>
    <alternativeName>
        <fullName evidence="7">rRNA pseudouridylate synthase F</fullName>
    </alternativeName>
    <alternativeName>
        <fullName evidence="9">rRNA-uridine isomerase F</fullName>
    </alternativeName>
    <alternativeName>
        <fullName evidence="5">tRNA(Tyr) pseudouridine(35) synthase</fullName>
    </alternativeName>
</protein>
<organism evidence="12 13">
    <name type="scientific">Undibacterium arcticum</name>
    <dbReference type="NCBI Taxonomy" id="1762892"/>
    <lineage>
        <taxon>Bacteria</taxon>
        <taxon>Pseudomonadati</taxon>
        <taxon>Pseudomonadota</taxon>
        <taxon>Betaproteobacteria</taxon>
        <taxon>Burkholderiales</taxon>
        <taxon>Oxalobacteraceae</taxon>
        <taxon>Undibacterium</taxon>
    </lineage>
</organism>
<dbReference type="SMART" id="SM00363">
    <property type="entry name" value="S4"/>
    <property type="match status" value="1"/>
</dbReference>
<dbReference type="InterPro" id="IPR050343">
    <property type="entry name" value="RsuA_PseudoU_synthase"/>
</dbReference>
<dbReference type="SUPFAM" id="SSF55174">
    <property type="entry name" value="Alpha-L RNA-binding motif"/>
    <property type="match status" value="1"/>
</dbReference>
<keyword evidence="13" id="KW-1185">Reference proteome</keyword>
<name>A0ABV7EYD3_9BURK</name>
<evidence type="ECO:0000256" key="9">
    <source>
        <dbReference type="ARBA" id="ARBA00043147"/>
    </source>
</evidence>
<dbReference type="SUPFAM" id="SSF55120">
    <property type="entry name" value="Pseudouridine synthase"/>
    <property type="match status" value="1"/>
</dbReference>
<sequence>MTDSVRLAKHLAEQIACSRREAENYIEGGWVQVDGSVIEEPGYRLQPGQRVDLLPGASPDPIAPVTILLHKPADLSVLPDADGISAALQLIQPDSLAADDRSGLRFLKRHVTGLQLTDVLEARASGLLVLTQDWQIARKLIDDAARVEHEFIVEVSGDLVPDGLALLNHGLSFNGKPLPPIKVSWQNETRLRFALKTPPRGLIPHMCEKVGLTVQAMKRIRIGRVPMASLAVGQWRYLLGYERF</sequence>
<dbReference type="PROSITE" id="PS50889">
    <property type="entry name" value="S4"/>
    <property type="match status" value="1"/>
</dbReference>
<evidence type="ECO:0000256" key="8">
    <source>
        <dbReference type="ARBA" id="ARBA00042890"/>
    </source>
</evidence>
<dbReference type="EC" id="5.4.99.21" evidence="3"/>
<evidence type="ECO:0000256" key="5">
    <source>
        <dbReference type="ARBA" id="ARBA00041420"/>
    </source>
</evidence>
<dbReference type="EMBL" id="JBHRTP010000006">
    <property type="protein sequence ID" value="MFC3106765.1"/>
    <property type="molecule type" value="Genomic_DNA"/>
</dbReference>
<evidence type="ECO:0000256" key="7">
    <source>
        <dbReference type="ARBA" id="ARBA00042843"/>
    </source>
</evidence>
<keyword evidence="10" id="KW-0694">RNA-binding</keyword>
<dbReference type="Proteomes" id="UP001595530">
    <property type="component" value="Unassembled WGS sequence"/>
</dbReference>
<dbReference type="CDD" id="cd00165">
    <property type="entry name" value="S4"/>
    <property type="match status" value="1"/>
</dbReference>
<comment type="catalytic activity">
    <reaction evidence="2">
        <text>uridine(2604) in 23S rRNA = pseudouridine(2604) in 23S rRNA</text>
        <dbReference type="Rhea" id="RHEA:38875"/>
        <dbReference type="Rhea" id="RHEA-COMP:10093"/>
        <dbReference type="Rhea" id="RHEA-COMP:10094"/>
        <dbReference type="ChEBI" id="CHEBI:65314"/>
        <dbReference type="ChEBI" id="CHEBI:65315"/>
        <dbReference type="EC" id="5.4.99.21"/>
    </reaction>
</comment>
<dbReference type="InterPro" id="IPR020103">
    <property type="entry name" value="PsdUridine_synth_cat_dom_sf"/>
</dbReference>
<evidence type="ECO:0000259" key="11">
    <source>
        <dbReference type="SMART" id="SM00363"/>
    </source>
</evidence>
<feature type="domain" description="RNA-binding S4" evidence="11">
    <location>
        <begin position="5"/>
        <end position="67"/>
    </location>
</feature>
<comment type="catalytic activity">
    <reaction evidence="1">
        <text>uridine(35) in tRNA(Tyr) = pseudouridine(35) in tRNA(Tyr)</text>
        <dbReference type="Rhea" id="RHEA:60556"/>
        <dbReference type="Rhea" id="RHEA-COMP:15607"/>
        <dbReference type="Rhea" id="RHEA-COMP:15608"/>
        <dbReference type="ChEBI" id="CHEBI:65314"/>
        <dbReference type="ChEBI" id="CHEBI:65315"/>
    </reaction>
</comment>
<dbReference type="PANTHER" id="PTHR47683:SF2">
    <property type="entry name" value="RNA-BINDING S4 DOMAIN-CONTAINING PROTEIN"/>
    <property type="match status" value="1"/>
</dbReference>
<dbReference type="InterPro" id="IPR036986">
    <property type="entry name" value="S4_RNA-bd_sf"/>
</dbReference>
<reference evidence="13" key="1">
    <citation type="journal article" date="2019" name="Int. J. Syst. Evol. Microbiol.">
        <title>The Global Catalogue of Microorganisms (GCM) 10K type strain sequencing project: providing services to taxonomists for standard genome sequencing and annotation.</title>
        <authorList>
            <consortium name="The Broad Institute Genomics Platform"/>
            <consortium name="The Broad Institute Genome Sequencing Center for Infectious Disease"/>
            <person name="Wu L."/>
            <person name="Ma J."/>
        </authorList>
    </citation>
    <scope>NUCLEOTIDE SEQUENCE [LARGE SCALE GENOMIC DNA]</scope>
    <source>
        <strain evidence="13">KCTC 42986</strain>
    </source>
</reference>
<evidence type="ECO:0000256" key="2">
    <source>
        <dbReference type="ARBA" id="ARBA00036535"/>
    </source>
</evidence>
<dbReference type="Gene3D" id="3.10.290.10">
    <property type="entry name" value="RNA-binding S4 domain"/>
    <property type="match status" value="1"/>
</dbReference>
<dbReference type="CDD" id="cd02555">
    <property type="entry name" value="PSSA_1"/>
    <property type="match status" value="1"/>
</dbReference>
<dbReference type="Gene3D" id="3.30.2350.10">
    <property type="entry name" value="Pseudouridine synthase"/>
    <property type="match status" value="1"/>
</dbReference>
<evidence type="ECO:0000256" key="3">
    <source>
        <dbReference type="ARBA" id="ARBA00038922"/>
    </source>
</evidence>
<evidence type="ECO:0000256" key="4">
    <source>
        <dbReference type="ARBA" id="ARBA00039989"/>
    </source>
</evidence>
<evidence type="ECO:0000256" key="6">
    <source>
        <dbReference type="ARBA" id="ARBA00041697"/>
    </source>
</evidence>
<dbReference type="RefSeq" id="WP_390322919.1">
    <property type="nucleotide sequence ID" value="NZ_JBHRTP010000006.1"/>
</dbReference>
<gene>
    <name evidence="12" type="ORF">ACFOFO_02110</name>
</gene>
<evidence type="ECO:0000313" key="12">
    <source>
        <dbReference type="EMBL" id="MFC3106765.1"/>
    </source>
</evidence>
<evidence type="ECO:0000256" key="1">
    <source>
        <dbReference type="ARBA" id="ARBA00036390"/>
    </source>
</evidence>